<evidence type="ECO:0000256" key="4">
    <source>
        <dbReference type="ARBA" id="ARBA00022801"/>
    </source>
</evidence>
<keyword evidence="5 10" id="KW-0269">Exonuclease</keyword>
<dbReference type="InterPro" id="IPR018779">
    <property type="entry name" value="RecJ_C"/>
</dbReference>
<evidence type="ECO:0000259" key="8">
    <source>
        <dbReference type="Pfam" id="PF10141"/>
    </source>
</evidence>
<dbReference type="PANTHER" id="PTHR30255">
    <property type="entry name" value="SINGLE-STRANDED-DNA-SPECIFIC EXONUCLEASE RECJ"/>
    <property type="match status" value="1"/>
</dbReference>
<keyword evidence="4" id="KW-0378">Hydrolase</keyword>
<dbReference type="Pfam" id="PF01368">
    <property type="entry name" value="DHH"/>
    <property type="match status" value="1"/>
</dbReference>
<feature type="domain" description="DHHA1" evidence="7">
    <location>
        <begin position="348"/>
        <end position="436"/>
    </location>
</feature>
<evidence type="ECO:0000256" key="3">
    <source>
        <dbReference type="ARBA" id="ARBA00022722"/>
    </source>
</evidence>
<dbReference type="GO" id="GO:0006310">
    <property type="term" value="P:DNA recombination"/>
    <property type="evidence" value="ECO:0007669"/>
    <property type="project" value="InterPro"/>
</dbReference>
<protein>
    <recommendedName>
        <fullName evidence="2">Single-stranded-DNA-specific exonuclease RecJ</fullName>
    </recommendedName>
</protein>
<proteinExistence type="inferred from homology"/>
<feature type="domain" description="Single-stranded-DNA-specific exonuclease RecJ C-terminal" evidence="8">
    <location>
        <begin position="569"/>
        <end position="761"/>
    </location>
</feature>
<dbReference type="GO" id="GO:0003676">
    <property type="term" value="F:nucleic acid binding"/>
    <property type="evidence" value="ECO:0007669"/>
    <property type="project" value="InterPro"/>
</dbReference>
<dbReference type="InterPro" id="IPR051673">
    <property type="entry name" value="SSDNA_exonuclease_RecJ"/>
</dbReference>
<dbReference type="InterPro" id="IPR003156">
    <property type="entry name" value="DHHA1_dom"/>
</dbReference>
<dbReference type="Gene3D" id="3.90.1640.30">
    <property type="match status" value="1"/>
</dbReference>
<evidence type="ECO:0000259" key="9">
    <source>
        <dbReference type="Pfam" id="PF17768"/>
    </source>
</evidence>
<evidence type="ECO:0000256" key="1">
    <source>
        <dbReference type="ARBA" id="ARBA00005915"/>
    </source>
</evidence>
<feature type="domain" description="RecJ OB" evidence="9">
    <location>
        <begin position="457"/>
        <end position="561"/>
    </location>
</feature>
<dbReference type="Gene3D" id="2.40.50.460">
    <property type="match status" value="1"/>
</dbReference>
<dbReference type="Pfam" id="PF10141">
    <property type="entry name" value="ssDNA-exonuc_C"/>
    <property type="match status" value="1"/>
</dbReference>
<sequence>MIEARYKWERPVVADEAAAQILTTELQLEPVIAKVLVNRGYDTLAKANEFLNPSPEQINDPWLLHDMDKAVARINEAIMNGERITVYGDYDTDGLTSTALMYETLEMVGADVNYYVPNRFNDGYGPNVEAYERLIGEGTQLIVTVDNGVAGHAAIARAKELGVDVVVTDHHELPETLPDAYAIVHPRHPEGTYPFGELSGVGVAFKVATALLEEIPQEMLDLVALGEIADLVDLVGENRTLVTYGLKMIEQTQRPGLLALMDVAGVQKDAVTATTVGFSLAPRLNALGRLGDAGTGVELLTTQDEEVATELAKKIDTLNIERQALVASIGDAAMAQAMQPENLERQTLVITGAGWHEGVLGIVASRVVEETGKPTLVLREEDGILKGSGRSVPAFNLFTALDAHRELFVAFGGHAAAAGMSVAVEQLSALQTAFEAEALQQDLADAEKPALKIATLMTPSDVTPTLYRQLQSLGPFGNGNTEPLFVFEPATLSNVKAIGAEGKHLKFALSGENQPNLNAIAFGRGSLANDLVANDQGVQVVGSIEENVWKGNTSFQLMVKDILQEGLTIVDGRTNKLQPQLFTEVAQYVFFNPKVKTQLLAYLPEGSHVVDVTAGDVLTDGQLTVLVDLPKQLDDLSVLQGHTFSRLTAIFYAAHQVYLEKNPSKEEFGKLYKYALTHTDLPIRAQTETIAKYLNIDKNRLYFMITVFFELGFVTIDDGNLNGVANPPHAELTTAPSYQARIQKQAVEKALIYSKTTELKTLLHQWIDQA</sequence>
<evidence type="ECO:0000313" key="10">
    <source>
        <dbReference type="EMBL" id="QBO35436.1"/>
    </source>
</evidence>
<comment type="similarity">
    <text evidence="1">Belongs to the RecJ family.</text>
</comment>
<dbReference type="RefSeq" id="WP_133362516.1">
    <property type="nucleotide sequence ID" value="NZ_CP037940.1"/>
</dbReference>
<dbReference type="Pfam" id="PF17768">
    <property type="entry name" value="RecJ_OB"/>
    <property type="match status" value="1"/>
</dbReference>
<feature type="domain" description="DDH" evidence="6">
    <location>
        <begin position="83"/>
        <end position="226"/>
    </location>
</feature>
<dbReference type="InterPro" id="IPR001667">
    <property type="entry name" value="DDH_dom"/>
</dbReference>
<dbReference type="OrthoDB" id="9809852at2"/>
<dbReference type="Pfam" id="PF02272">
    <property type="entry name" value="DHHA1"/>
    <property type="match status" value="1"/>
</dbReference>
<dbReference type="SUPFAM" id="SSF64182">
    <property type="entry name" value="DHH phosphoesterases"/>
    <property type="match status" value="1"/>
</dbReference>
<evidence type="ECO:0000256" key="5">
    <source>
        <dbReference type="ARBA" id="ARBA00022839"/>
    </source>
</evidence>
<dbReference type="InterPro" id="IPR038763">
    <property type="entry name" value="DHH_sf"/>
</dbReference>
<dbReference type="AlphaFoldDB" id="A0A4P6YS24"/>
<keyword evidence="3" id="KW-0540">Nuclease</keyword>
<gene>
    <name evidence="10" type="primary">recJ</name>
    <name evidence="10" type="ORF">EQG49_02620</name>
</gene>
<dbReference type="GO" id="GO:0008409">
    <property type="term" value="F:5'-3' exonuclease activity"/>
    <property type="evidence" value="ECO:0007669"/>
    <property type="project" value="InterPro"/>
</dbReference>
<dbReference type="EMBL" id="CP037940">
    <property type="protein sequence ID" value="QBO35436.1"/>
    <property type="molecule type" value="Genomic_DNA"/>
</dbReference>
<evidence type="ECO:0000259" key="6">
    <source>
        <dbReference type="Pfam" id="PF01368"/>
    </source>
</evidence>
<evidence type="ECO:0000259" key="7">
    <source>
        <dbReference type="Pfam" id="PF02272"/>
    </source>
</evidence>
<evidence type="ECO:0000313" key="11">
    <source>
        <dbReference type="Proteomes" id="UP000292886"/>
    </source>
</evidence>
<accession>A0A4P6YS24</accession>
<dbReference type="KEGG" id="wei:EQG49_02620"/>
<evidence type="ECO:0000256" key="2">
    <source>
        <dbReference type="ARBA" id="ARBA00019841"/>
    </source>
</evidence>
<dbReference type="PANTHER" id="PTHR30255:SF2">
    <property type="entry name" value="SINGLE-STRANDED-DNA-SPECIFIC EXONUCLEASE RECJ"/>
    <property type="match status" value="1"/>
</dbReference>
<name>A0A4P6YS24_9LACO</name>
<dbReference type="NCBIfam" id="TIGR00644">
    <property type="entry name" value="recJ"/>
    <property type="match status" value="1"/>
</dbReference>
<dbReference type="Proteomes" id="UP000292886">
    <property type="component" value="Chromosome"/>
</dbReference>
<keyword evidence="11" id="KW-1185">Reference proteome</keyword>
<organism evidence="10 11">
    <name type="scientific">Periweissella cryptocerci</name>
    <dbReference type="NCBI Taxonomy" id="2506420"/>
    <lineage>
        <taxon>Bacteria</taxon>
        <taxon>Bacillati</taxon>
        <taxon>Bacillota</taxon>
        <taxon>Bacilli</taxon>
        <taxon>Lactobacillales</taxon>
        <taxon>Lactobacillaceae</taxon>
        <taxon>Periweissella</taxon>
    </lineage>
</organism>
<dbReference type="InterPro" id="IPR004610">
    <property type="entry name" value="RecJ"/>
</dbReference>
<reference evidence="11" key="1">
    <citation type="submission" date="2019-03" db="EMBL/GenBank/DDBJ databases">
        <title>Weissella sp. 26KH-42 Genome sequencing.</title>
        <authorList>
            <person name="Heo J."/>
            <person name="Kim S.-J."/>
            <person name="Kim J.-S."/>
            <person name="Hong S.-B."/>
            <person name="Kwon S.-W."/>
        </authorList>
    </citation>
    <scope>NUCLEOTIDE SEQUENCE [LARGE SCALE GENOMIC DNA]</scope>
    <source>
        <strain evidence="11">26KH-42</strain>
    </source>
</reference>
<dbReference type="InterPro" id="IPR041122">
    <property type="entry name" value="RecJ_OB"/>
</dbReference>
<dbReference type="GO" id="GO:0006281">
    <property type="term" value="P:DNA repair"/>
    <property type="evidence" value="ECO:0007669"/>
    <property type="project" value="InterPro"/>
</dbReference>